<dbReference type="Pfam" id="PF01494">
    <property type="entry name" value="FAD_binding_3"/>
    <property type="match status" value="1"/>
</dbReference>
<dbReference type="Gene3D" id="3.50.50.60">
    <property type="entry name" value="FAD/NAD(P)-binding domain"/>
    <property type="match status" value="1"/>
</dbReference>
<sequence>MTESHYDVIIVGAGLAGCTAALLYARRGLHVALVEKKRDPSDYKKICTHYLQPKTIPLLKSLGLYDEVMEAGATFSQIVLKTPWGDVPAPRYGSDTHGLNIRRELLDPIFHKAAMAESGVDWWGGYSVSALLWDGDRVHGIQIRSDQGENREFSAPLVIGADGRDSTVAKMAGIASRFFSNERFSYYQYFRNLEPAPDNETQVWVLDGGGSYVTAFPNDDLTLVSCYVPERYFHQWRSDVESHYRAFVARAPEGPNLDRAVPASRIRGMRKAPTIRRTPSAPGLALLGDSALALDPLVGIGCTWAMESAFMLVKATAKAPTDATSRTTNRGLDRALRQYRWRHRLYFGLQSALFIPLSKARPYGRTLKWVLRMSRRADQPDRI</sequence>
<dbReference type="PANTHER" id="PTHR42685">
    <property type="entry name" value="GERANYLGERANYL DIPHOSPHATE REDUCTASE"/>
    <property type="match status" value="1"/>
</dbReference>
<dbReference type="InterPro" id="IPR036188">
    <property type="entry name" value="FAD/NAD-bd_sf"/>
</dbReference>
<evidence type="ECO:0000256" key="2">
    <source>
        <dbReference type="ARBA" id="ARBA00040363"/>
    </source>
</evidence>
<accession>A0A4R7JTN0</accession>
<dbReference type="RefSeq" id="WP_166646045.1">
    <property type="nucleotide sequence ID" value="NZ_SOAX01000003.1"/>
</dbReference>
<comment type="caution">
    <text evidence="4">The sequence shown here is derived from an EMBL/GenBank/DDBJ whole genome shotgun (WGS) entry which is preliminary data.</text>
</comment>
<evidence type="ECO:0000259" key="3">
    <source>
        <dbReference type="Pfam" id="PF01494"/>
    </source>
</evidence>
<gene>
    <name evidence="4" type="ORF">DES49_1794</name>
</gene>
<comment type="similarity">
    <text evidence="1">Belongs to the CbrA family.</text>
</comment>
<dbReference type="PRINTS" id="PR00420">
    <property type="entry name" value="RNGMNOXGNASE"/>
</dbReference>
<evidence type="ECO:0000313" key="4">
    <source>
        <dbReference type="EMBL" id="TDT41692.1"/>
    </source>
</evidence>
<evidence type="ECO:0000256" key="1">
    <source>
        <dbReference type="ARBA" id="ARBA00038079"/>
    </source>
</evidence>
<name>A0A4R7JTN0_9GAMM</name>
<keyword evidence="5" id="KW-1185">Reference proteome</keyword>
<dbReference type="AlphaFoldDB" id="A0A4R7JTN0"/>
<dbReference type="SUPFAM" id="SSF51905">
    <property type="entry name" value="FAD/NAD(P)-binding domain"/>
    <property type="match status" value="1"/>
</dbReference>
<dbReference type="InterPro" id="IPR002938">
    <property type="entry name" value="FAD-bd"/>
</dbReference>
<dbReference type="Proteomes" id="UP000295830">
    <property type="component" value="Unassembled WGS sequence"/>
</dbReference>
<reference evidence="4 5" key="1">
    <citation type="submission" date="2019-03" db="EMBL/GenBank/DDBJ databases">
        <title>Genomic Encyclopedia of Type Strains, Phase IV (KMG-IV): sequencing the most valuable type-strain genomes for metagenomic binning, comparative biology and taxonomic classification.</title>
        <authorList>
            <person name="Goeker M."/>
        </authorList>
    </citation>
    <scope>NUCLEOTIDE SEQUENCE [LARGE SCALE GENOMIC DNA]</scope>
    <source>
        <strain evidence="4 5">DSM 15505</strain>
    </source>
</reference>
<dbReference type="InterPro" id="IPR050407">
    <property type="entry name" value="Geranylgeranyl_reductase"/>
</dbReference>
<evidence type="ECO:0000313" key="5">
    <source>
        <dbReference type="Proteomes" id="UP000295830"/>
    </source>
</evidence>
<dbReference type="GO" id="GO:0071949">
    <property type="term" value="F:FAD binding"/>
    <property type="evidence" value="ECO:0007669"/>
    <property type="project" value="InterPro"/>
</dbReference>
<feature type="domain" description="FAD-binding" evidence="3">
    <location>
        <begin position="6"/>
        <end position="320"/>
    </location>
</feature>
<protein>
    <recommendedName>
        <fullName evidence="2">Protein CbrA</fullName>
    </recommendedName>
</protein>
<dbReference type="PANTHER" id="PTHR42685:SF22">
    <property type="entry name" value="CONDITIONED MEDIUM FACTOR RECEPTOR 1"/>
    <property type="match status" value="1"/>
</dbReference>
<dbReference type="EMBL" id="SOAX01000003">
    <property type="protein sequence ID" value="TDT41692.1"/>
    <property type="molecule type" value="Genomic_DNA"/>
</dbReference>
<organism evidence="4 5">
    <name type="scientific">Halospina denitrificans</name>
    <dbReference type="NCBI Taxonomy" id="332522"/>
    <lineage>
        <taxon>Bacteria</taxon>
        <taxon>Pseudomonadati</taxon>
        <taxon>Pseudomonadota</taxon>
        <taxon>Gammaproteobacteria</taxon>
        <taxon>Halospina</taxon>
    </lineage>
</organism>
<proteinExistence type="inferred from homology"/>